<dbReference type="Proteomes" id="UP000443353">
    <property type="component" value="Unassembled WGS sequence"/>
</dbReference>
<evidence type="ECO:0000256" key="5">
    <source>
        <dbReference type="SAM" id="SignalP"/>
    </source>
</evidence>
<evidence type="ECO:0000256" key="2">
    <source>
        <dbReference type="ARBA" id="ARBA00022723"/>
    </source>
</evidence>
<feature type="domain" description="Cytochrome c" evidence="6">
    <location>
        <begin position="95"/>
        <end position="180"/>
    </location>
</feature>
<evidence type="ECO:0000256" key="1">
    <source>
        <dbReference type="ARBA" id="ARBA00022617"/>
    </source>
</evidence>
<dbReference type="RefSeq" id="WP_056128788.1">
    <property type="nucleotide sequence ID" value="NZ_WSES01000006.1"/>
</dbReference>
<dbReference type="SUPFAM" id="SSF46626">
    <property type="entry name" value="Cytochrome c"/>
    <property type="match status" value="1"/>
</dbReference>
<dbReference type="GO" id="GO:0046872">
    <property type="term" value="F:metal ion binding"/>
    <property type="evidence" value="ECO:0007669"/>
    <property type="project" value="UniProtKB-KW"/>
</dbReference>
<dbReference type="PANTHER" id="PTHR40394:SF2">
    <property type="entry name" value="QUINOL:CYTOCHROME C OXIDOREDUCTASE MEMBRANE PROTEIN"/>
    <property type="match status" value="1"/>
</dbReference>
<keyword evidence="1 4" id="KW-0349">Heme</keyword>
<dbReference type="AlphaFoldDB" id="A0A7X3G4H3"/>
<evidence type="ECO:0000259" key="6">
    <source>
        <dbReference type="PROSITE" id="PS51007"/>
    </source>
</evidence>
<organism evidence="7 8">
    <name type="scientific">Massilia cellulosiltytica</name>
    <dbReference type="NCBI Taxonomy" id="2683234"/>
    <lineage>
        <taxon>Bacteria</taxon>
        <taxon>Pseudomonadati</taxon>
        <taxon>Pseudomonadota</taxon>
        <taxon>Betaproteobacteria</taxon>
        <taxon>Burkholderiales</taxon>
        <taxon>Oxalobacteraceae</taxon>
        <taxon>Telluria group</taxon>
        <taxon>Massilia</taxon>
    </lineage>
</organism>
<keyword evidence="3 4" id="KW-0408">Iron</keyword>
<dbReference type="PROSITE" id="PS51257">
    <property type="entry name" value="PROKAR_LIPOPROTEIN"/>
    <property type="match status" value="1"/>
</dbReference>
<comment type="caution">
    <text evidence="7">The sequence shown here is derived from an EMBL/GenBank/DDBJ whole genome shotgun (WGS) entry which is preliminary data.</text>
</comment>
<dbReference type="EMBL" id="WSES01000006">
    <property type="protein sequence ID" value="MVW62502.1"/>
    <property type="molecule type" value="Genomic_DNA"/>
</dbReference>
<gene>
    <name evidence="7" type="ORF">GPY61_21465</name>
</gene>
<feature type="signal peptide" evidence="5">
    <location>
        <begin position="1"/>
        <end position="18"/>
    </location>
</feature>
<dbReference type="GO" id="GO:0009055">
    <property type="term" value="F:electron transfer activity"/>
    <property type="evidence" value="ECO:0007669"/>
    <property type="project" value="InterPro"/>
</dbReference>
<dbReference type="InterPro" id="IPR009056">
    <property type="entry name" value="Cyt_c-like_dom"/>
</dbReference>
<proteinExistence type="predicted"/>
<sequence length="202" mass="22082">MKRIPLLLLFALSLCAMAGCEGAKQDMYDQPRYKTYAPSPLFEDGASVRPPVAGTEPRARGAFADSSGGRAGTDLVRRDALAEDAQANPYPVDMALLKRGQDRYMIYCMPCHSPAGDGDGLVVRRGFPAPPTYHQDRLRNAPDRHIYDVIRNGYGVMAPYGDRVEPADRWAIVAFIRALQLSQHADAASLPPDVRARLGGQP</sequence>
<dbReference type="PROSITE" id="PS51007">
    <property type="entry name" value="CYTC"/>
    <property type="match status" value="1"/>
</dbReference>
<accession>A0A7X3G4H3</accession>
<feature type="chain" id="PRO_5031315201" evidence="5">
    <location>
        <begin position="19"/>
        <end position="202"/>
    </location>
</feature>
<dbReference type="GO" id="GO:0020037">
    <property type="term" value="F:heme binding"/>
    <property type="evidence" value="ECO:0007669"/>
    <property type="project" value="InterPro"/>
</dbReference>
<evidence type="ECO:0000256" key="4">
    <source>
        <dbReference type="PROSITE-ProRule" id="PRU00433"/>
    </source>
</evidence>
<keyword evidence="2 4" id="KW-0479">Metal-binding</keyword>
<dbReference type="Gene3D" id="1.10.760.10">
    <property type="entry name" value="Cytochrome c-like domain"/>
    <property type="match status" value="1"/>
</dbReference>
<protein>
    <submittedName>
        <fullName evidence="7">C-type cytochrome</fullName>
    </submittedName>
</protein>
<dbReference type="PANTHER" id="PTHR40394">
    <property type="entry name" value="LIPOPROTEIN-RELATED"/>
    <property type="match status" value="1"/>
</dbReference>
<dbReference type="Pfam" id="PF13442">
    <property type="entry name" value="Cytochrome_CBB3"/>
    <property type="match status" value="1"/>
</dbReference>
<evidence type="ECO:0000256" key="3">
    <source>
        <dbReference type="ARBA" id="ARBA00023004"/>
    </source>
</evidence>
<keyword evidence="8" id="KW-1185">Reference proteome</keyword>
<dbReference type="InterPro" id="IPR036909">
    <property type="entry name" value="Cyt_c-like_dom_sf"/>
</dbReference>
<reference evidence="7 8" key="1">
    <citation type="submission" date="2019-12" db="EMBL/GenBank/DDBJ databases">
        <authorList>
            <person name="Li C."/>
            <person name="Zhao J."/>
        </authorList>
    </citation>
    <scope>NUCLEOTIDE SEQUENCE [LARGE SCALE GENOMIC DNA]</scope>
    <source>
        <strain evidence="7 8">NEAU-DD11</strain>
    </source>
</reference>
<keyword evidence="5" id="KW-0732">Signal</keyword>
<evidence type="ECO:0000313" key="8">
    <source>
        <dbReference type="Proteomes" id="UP000443353"/>
    </source>
</evidence>
<name>A0A7X3G4H3_9BURK</name>
<evidence type="ECO:0000313" key="7">
    <source>
        <dbReference type="EMBL" id="MVW62502.1"/>
    </source>
</evidence>